<keyword evidence="2" id="KW-1185">Reference proteome</keyword>
<dbReference type="eggNOG" id="ENOG50345GQ">
    <property type="taxonomic scope" value="Bacteria"/>
</dbReference>
<dbReference type="HOGENOM" id="CLU_107579_0_0_9"/>
<evidence type="ECO:0000313" key="2">
    <source>
        <dbReference type="Proteomes" id="UP000002730"/>
    </source>
</evidence>
<dbReference type="InterPro" id="IPR003615">
    <property type="entry name" value="HNH_nuc"/>
</dbReference>
<reference evidence="1 2" key="1">
    <citation type="submission" date="2010-08" db="EMBL/GenBank/DDBJ databases">
        <title>Complete sequence of Clostridium cellulovorans 743B.</title>
        <authorList>
            <consortium name="US DOE Joint Genome Institute"/>
            <person name="Lucas S."/>
            <person name="Copeland A."/>
            <person name="Lapidus A."/>
            <person name="Cheng J.-F."/>
            <person name="Bruce D."/>
            <person name="Goodwin L."/>
            <person name="Pitluck S."/>
            <person name="Chertkov O."/>
            <person name="Detter J.C."/>
            <person name="Han C."/>
            <person name="Tapia R."/>
            <person name="Land M."/>
            <person name="Hauser L."/>
            <person name="Chang Y.-J."/>
            <person name="Jeffries C."/>
            <person name="Kyrpides N."/>
            <person name="Ivanova N."/>
            <person name="Mikhailova N."/>
            <person name="Hemme C.L."/>
            <person name="Woyke T."/>
        </authorList>
    </citation>
    <scope>NUCLEOTIDE SEQUENCE [LARGE SCALE GENOMIC DNA]</scope>
    <source>
        <strain evidence="2">ATCC 35296 / DSM 3052 / OCM 3 / 743B</strain>
    </source>
</reference>
<sequence>MTWNEFQSANKGMYDNTGMSDAWTKYKEANGIAYETTRSQTTKSIFLKELGASGKAPKWMNQWLSEGKVPPGYEVGHKVPLSIGGEDIPSNMRLLDEAFHKLHHSKGFYRPWQ</sequence>
<proteinExistence type="predicted"/>
<dbReference type="CDD" id="cd00085">
    <property type="entry name" value="HNHc"/>
    <property type="match status" value="1"/>
</dbReference>
<dbReference type="KEGG" id="ccb:Clocel_3603"/>
<dbReference type="EMBL" id="CP002160">
    <property type="protein sequence ID" value="ADL53276.1"/>
    <property type="molecule type" value="Genomic_DNA"/>
</dbReference>
<organism evidence="1 2">
    <name type="scientific">Clostridium cellulovorans (strain ATCC 35296 / DSM 3052 / OCM 3 / 743B)</name>
    <dbReference type="NCBI Taxonomy" id="573061"/>
    <lineage>
        <taxon>Bacteria</taxon>
        <taxon>Bacillati</taxon>
        <taxon>Bacillota</taxon>
        <taxon>Clostridia</taxon>
        <taxon>Eubacteriales</taxon>
        <taxon>Clostridiaceae</taxon>
        <taxon>Clostridium</taxon>
    </lineage>
</organism>
<gene>
    <name evidence="1" type="ordered locus">Clocel_3603</name>
</gene>
<accession>D9SWJ4</accession>
<dbReference type="AlphaFoldDB" id="D9SWJ4"/>
<protein>
    <submittedName>
        <fullName evidence="1">Uncharacterized protein</fullName>
    </submittedName>
</protein>
<dbReference type="Proteomes" id="UP000002730">
    <property type="component" value="Chromosome"/>
</dbReference>
<name>D9SWJ4_CLOC7</name>
<evidence type="ECO:0000313" key="1">
    <source>
        <dbReference type="EMBL" id="ADL53276.1"/>
    </source>
</evidence>